<gene>
    <name evidence="2" type="ORF">CVT24_003434</name>
</gene>
<evidence type="ECO:0000256" key="1">
    <source>
        <dbReference type="SAM" id="MobiDB-lite"/>
    </source>
</evidence>
<feature type="compositionally biased region" description="Polar residues" evidence="1">
    <location>
        <begin position="324"/>
        <end position="335"/>
    </location>
</feature>
<feature type="compositionally biased region" description="Basic residues" evidence="1">
    <location>
        <begin position="477"/>
        <end position="486"/>
    </location>
</feature>
<feature type="compositionally biased region" description="Low complexity" evidence="1">
    <location>
        <begin position="207"/>
        <end position="234"/>
    </location>
</feature>
<feature type="compositionally biased region" description="Acidic residues" evidence="1">
    <location>
        <begin position="574"/>
        <end position="589"/>
    </location>
</feature>
<feature type="compositionally biased region" description="Low complexity" evidence="1">
    <location>
        <begin position="297"/>
        <end position="308"/>
    </location>
</feature>
<evidence type="ECO:0000313" key="3">
    <source>
        <dbReference type="Proteomes" id="UP000284842"/>
    </source>
</evidence>
<proteinExistence type="predicted"/>
<feature type="region of interest" description="Disordered" evidence="1">
    <location>
        <begin position="281"/>
        <end position="494"/>
    </location>
</feature>
<comment type="caution">
    <text evidence="2">The sequence shown here is derived from an EMBL/GenBank/DDBJ whole genome shotgun (WGS) entry which is preliminary data.</text>
</comment>
<keyword evidence="3" id="KW-1185">Reference proteome</keyword>
<dbReference type="Proteomes" id="UP000284842">
    <property type="component" value="Unassembled WGS sequence"/>
</dbReference>
<protein>
    <submittedName>
        <fullName evidence="2">Uncharacterized protein</fullName>
    </submittedName>
</protein>
<sequence length="596" mass="64787">MAPVLYYFSLLWLTRVYRVPSTPSRQSCSVAIFLTRRQSSPFDTTTTEDTFILATCFIVNVVAISIPFRLSSRPPKGIVHYLSSKKNTPIPVLYLPQVQVVKMRYDLDIRSMSGNDNHEQRTGEIDLDPSKRRRISIKRPPTMPRALNALPVALLSRGFKDTKIYPAPSTSTEDESKSQPEASTSQVNRTPIATDNAAAAATNAIASSSTSKLVAPKSTSPSASSASTSKLTTKVNQPVPGPSKPIKSLDEAKVLKHRPKQSSKLRTVESVHDLSVEEAGQLITTSGSLKGKEKAVTGSTSDTTSASSLDIKGKKKRNEAVVEAQTTGTSISQTRPGPHTLEEEPSRKRQRSTSPSSLSAGAQPSASTSTPIVSTGLKSLQDYASTSSPSPSRSASPRSPVTRPSILKKPKASSPLASDEERPKKKMRFDMPPPPVPAKCRSPESKEEEGPASPTPSGSGSFNPASPTRDEAGPSSRKPKKRVSRAKKTEGEIPDDWKYHAEAVPARLLEPVEGQVRMHEETIASCPYGCGTRVRVLACNRCKVLMLNENVVGKLGVMLDTMKRMVSRRGDQKDGDEEVKEEQKEDEDEQKMKEEK</sequence>
<feature type="region of interest" description="Disordered" evidence="1">
    <location>
        <begin position="111"/>
        <end position="142"/>
    </location>
</feature>
<evidence type="ECO:0000313" key="2">
    <source>
        <dbReference type="EMBL" id="PPQ98726.1"/>
    </source>
</evidence>
<organism evidence="2 3">
    <name type="scientific">Panaeolus cyanescens</name>
    <dbReference type="NCBI Taxonomy" id="181874"/>
    <lineage>
        <taxon>Eukaryota</taxon>
        <taxon>Fungi</taxon>
        <taxon>Dikarya</taxon>
        <taxon>Basidiomycota</taxon>
        <taxon>Agaricomycotina</taxon>
        <taxon>Agaricomycetes</taxon>
        <taxon>Agaricomycetidae</taxon>
        <taxon>Agaricales</taxon>
        <taxon>Agaricineae</taxon>
        <taxon>Galeropsidaceae</taxon>
        <taxon>Panaeolus</taxon>
    </lineage>
</organism>
<feature type="region of interest" description="Disordered" evidence="1">
    <location>
        <begin position="256"/>
        <end position="275"/>
    </location>
</feature>
<dbReference type="EMBL" id="NHTK01001378">
    <property type="protein sequence ID" value="PPQ98726.1"/>
    <property type="molecule type" value="Genomic_DNA"/>
</dbReference>
<name>A0A409Y6R9_9AGAR</name>
<feature type="compositionally biased region" description="Low complexity" evidence="1">
    <location>
        <begin position="384"/>
        <end position="405"/>
    </location>
</feature>
<feature type="compositionally biased region" description="Basic and acidic residues" evidence="1">
    <location>
        <begin position="266"/>
        <end position="275"/>
    </location>
</feature>
<dbReference type="AlphaFoldDB" id="A0A409Y6R9"/>
<feature type="compositionally biased region" description="Basic and acidic residues" evidence="1">
    <location>
        <begin position="116"/>
        <end position="130"/>
    </location>
</feature>
<feature type="compositionally biased region" description="Polar residues" evidence="1">
    <location>
        <begin position="179"/>
        <end position="190"/>
    </location>
</feature>
<feature type="region of interest" description="Disordered" evidence="1">
    <location>
        <begin position="566"/>
        <end position="596"/>
    </location>
</feature>
<feature type="region of interest" description="Disordered" evidence="1">
    <location>
        <begin position="207"/>
        <end position="248"/>
    </location>
</feature>
<feature type="compositionally biased region" description="Low complexity" evidence="1">
    <location>
        <begin position="451"/>
        <end position="461"/>
    </location>
</feature>
<dbReference type="InParanoid" id="A0A409Y6R9"/>
<feature type="region of interest" description="Disordered" evidence="1">
    <location>
        <begin position="164"/>
        <end position="190"/>
    </location>
</feature>
<dbReference type="OrthoDB" id="10652257at2759"/>
<reference evidence="2 3" key="1">
    <citation type="journal article" date="2018" name="Evol. Lett.">
        <title>Horizontal gene cluster transfer increased hallucinogenic mushroom diversity.</title>
        <authorList>
            <person name="Reynolds H.T."/>
            <person name="Vijayakumar V."/>
            <person name="Gluck-Thaler E."/>
            <person name="Korotkin H.B."/>
            <person name="Matheny P.B."/>
            <person name="Slot J.C."/>
        </authorList>
    </citation>
    <scope>NUCLEOTIDE SEQUENCE [LARGE SCALE GENOMIC DNA]</scope>
    <source>
        <strain evidence="2 3">2629</strain>
    </source>
</reference>
<feature type="compositionally biased region" description="Polar residues" evidence="1">
    <location>
        <begin position="352"/>
        <end position="378"/>
    </location>
</feature>
<accession>A0A409Y6R9</accession>